<accession>A0A3P8B4R5</accession>
<reference evidence="3 4" key="1">
    <citation type="submission" date="2018-11" db="EMBL/GenBank/DDBJ databases">
        <authorList>
            <consortium name="Pathogen Informatics"/>
        </authorList>
    </citation>
    <scope>NUCLEOTIDE SEQUENCE [LARGE SCALE GENOMIC DNA]</scope>
</reference>
<feature type="region of interest" description="Disordered" evidence="1">
    <location>
        <begin position="281"/>
        <end position="321"/>
    </location>
</feature>
<sequence length="536" mass="62188">MDKELRDLYAKFTGPSFSALLELKKNKEHSLLRAVEFKSPAELGYIVVGKAAYETIVELPEEREMVVSQTYKQFCATVFQRCSAYAWVAAGYVDTHPGHFSTPADYAFDEVPVDTFCQEASGCSSLAFIRCCWFQKLLCFALQRIGLEYIMKPLDMMQFIKFIPFKVLPKQLFKPFESSVKNFLTNHLFHFYINKLMFKRPPSFPADNALPKIFNAFDTGKNLNTDSPNLAAIKKEMVHNVSHFALTYCLDWIAEVLSLHNVEGMVKYGFPALDVRGKTGAIPCSTSGVQQPPRNGPKFRRPPGGPQSRDYPQPPPAAVQVPGGAAYHLSELPSRLSNPQQESSQKERYDQMPSRPEFRHEQPQQELFQQEPWQQGPSRPEPWRRYPPQQEPWPQEPLRQEPWRQEPPRQEPLREEPTRQEPWPVEPPRQEPWRREPPRQEGWAEESRRDERPPQEPPRQERRQEEPRREERAPYVNNSRPLSSEPDHLLDESDDWSEMLRMAQSDPKLPMHYKTMIGCLIASNRELSNILESLKS</sequence>
<gene>
    <name evidence="3" type="ORF">HPBE_LOCUS16007</name>
</gene>
<evidence type="ECO:0000313" key="5">
    <source>
        <dbReference type="WBParaSite" id="HPBE_0001600801-mRNA-1"/>
    </source>
</evidence>
<dbReference type="OrthoDB" id="5795367at2759"/>
<feature type="domain" description="Transposase Tc5 C-terminal" evidence="2">
    <location>
        <begin position="87"/>
        <end position="140"/>
    </location>
</feature>
<protein>
    <submittedName>
        <fullName evidence="5">Transp_Tc5_C domain-containing protein</fullName>
    </submittedName>
</protein>
<evidence type="ECO:0000259" key="2">
    <source>
        <dbReference type="Pfam" id="PF04236"/>
    </source>
</evidence>
<organism evidence="4 5">
    <name type="scientific">Heligmosomoides polygyrus</name>
    <name type="common">Parasitic roundworm</name>
    <dbReference type="NCBI Taxonomy" id="6339"/>
    <lineage>
        <taxon>Eukaryota</taxon>
        <taxon>Metazoa</taxon>
        <taxon>Ecdysozoa</taxon>
        <taxon>Nematoda</taxon>
        <taxon>Chromadorea</taxon>
        <taxon>Rhabditida</taxon>
        <taxon>Rhabditina</taxon>
        <taxon>Rhabditomorpha</taxon>
        <taxon>Strongyloidea</taxon>
        <taxon>Heligmosomidae</taxon>
        <taxon>Heligmosomoides</taxon>
    </lineage>
</organism>
<dbReference type="WBParaSite" id="HPBE_0001600801-mRNA-1">
    <property type="protein sequence ID" value="HPBE_0001600801-mRNA-1"/>
    <property type="gene ID" value="HPBE_0001600801"/>
</dbReference>
<name>A0A183G3L6_HELPZ</name>
<dbReference type="AlphaFoldDB" id="A0A183G3L6"/>
<evidence type="ECO:0000313" key="3">
    <source>
        <dbReference type="EMBL" id="VDP04648.1"/>
    </source>
</evidence>
<feature type="compositionally biased region" description="Low complexity" evidence="1">
    <location>
        <begin position="364"/>
        <end position="375"/>
    </location>
</feature>
<dbReference type="EMBL" id="UZAH01029171">
    <property type="protein sequence ID" value="VDP04648.1"/>
    <property type="molecule type" value="Genomic_DNA"/>
</dbReference>
<proteinExistence type="predicted"/>
<reference evidence="5" key="2">
    <citation type="submission" date="2019-09" db="UniProtKB">
        <authorList>
            <consortium name="WormBaseParasite"/>
        </authorList>
    </citation>
    <scope>IDENTIFICATION</scope>
</reference>
<feature type="region of interest" description="Disordered" evidence="1">
    <location>
        <begin position="335"/>
        <end position="491"/>
    </location>
</feature>
<feature type="compositionally biased region" description="Basic and acidic residues" evidence="1">
    <location>
        <begin position="428"/>
        <end position="439"/>
    </location>
</feature>
<evidence type="ECO:0000256" key="1">
    <source>
        <dbReference type="SAM" id="MobiDB-lite"/>
    </source>
</evidence>
<feature type="compositionally biased region" description="Basic and acidic residues" evidence="1">
    <location>
        <begin position="398"/>
        <end position="419"/>
    </location>
</feature>
<dbReference type="Pfam" id="PF04236">
    <property type="entry name" value="Transp_Tc5_C"/>
    <property type="match status" value="1"/>
</dbReference>
<feature type="compositionally biased region" description="Polar residues" evidence="1">
    <location>
        <begin position="284"/>
        <end position="293"/>
    </location>
</feature>
<dbReference type="Proteomes" id="UP000050761">
    <property type="component" value="Unassembled WGS sequence"/>
</dbReference>
<feature type="compositionally biased region" description="Basic and acidic residues" evidence="1">
    <location>
        <begin position="445"/>
        <end position="473"/>
    </location>
</feature>
<dbReference type="InterPro" id="IPR007350">
    <property type="entry name" value="Transposase_Tc5_C"/>
</dbReference>
<accession>A0A183G3L6</accession>
<keyword evidence="4" id="KW-1185">Reference proteome</keyword>
<feature type="compositionally biased region" description="Basic and acidic residues" evidence="1">
    <location>
        <begin position="344"/>
        <end position="363"/>
    </location>
</feature>
<evidence type="ECO:0000313" key="4">
    <source>
        <dbReference type="Proteomes" id="UP000050761"/>
    </source>
</evidence>